<evidence type="ECO:0000256" key="1">
    <source>
        <dbReference type="ARBA" id="ARBA00022723"/>
    </source>
</evidence>
<keyword evidence="5" id="KW-1185">Reference proteome</keyword>
<dbReference type="InterPro" id="IPR032466">
    <property type="entry name" value="Metal_Hydrolase"/>
</dbReference>
<dbReference type="PANTHER" id="PTHR10819:SF3">
    <property type="entry name" value="PHOSPHOTRIESTERASE-RELATED PROTEIN"/>
    <property type="match status" value="1"/>
</dbReference>
<organism evidence="4 5">
    <name type="scientific">Kitasatospora purpeofusca</name>
    <dbReference type="NCBI Taxonomy" id="67352"/>
    <lineage>
        <taxon>Bacteria</taxon>
        <taxon>Bacillati</taxon>
        <taxon>Actinomycetota</taxon>
        <taxon>Actinomycetes</taxon>
        <taxon>Kitasatosporales</taxon>
        <taxon>Streptomycetaceae</taxon>
        <taxon>Kitasatospora</taxon>
    </lineage>
</organism>
<gene>
    <name evidence="4" type="ORF">OHA16_08175</name>
</gene>
<accession>A0ABZ1TXX3</accession>
<dbReference type="RefSeq" id="WP_328953994.1">
    <property type="nucleotide sequence ID" value="NZ_CP108110.1"/>
</dbReference>
<dbReference type="PANTHER" id="PTHR10819">
    <property type="entry name" value="PHOSPHOTRIESTERASE-RELATED"/>
    <property type="match status" value="1"/>
</dbReference>
<keyword evidence="2" id="KW-0378">Hydrolase</keyword>
<evidence type="ECO:0000256" key="3">
    <source>
        <dbReference type="PROSITE-ProRule" id="PRU00679"/>
    </source>
</evidence>
<reference evidence="4" key="1">
    <citation type="submission" date="2022-10" db="EMBL/GenBank/DDBJ databases">
        <title>The complete genomes of actinobacterial strains from the NBC collection.</title>
        <authorList>
            <person name="Joergensen T.S."/>
            <person name="Alvarez Arevalo M."/>
            <person name="Sterndorff E.B."/>
            <person name="Faurdal D."/>
            <person name="Vuksanovic O."/>
            <person name="Mourched A.-S."/>
            <person name="Charusanti P."/>
            <person name="Shaw S."/>
            <person name="Blin K."/>
            <person name="Weber T."/>
        </authorList>
    </citation>
    <scope>NUCLEOTIDE SEQUENCE</scope>
    <source>
        <strain evidence="4">NBC_00222</strain>
    </source>
</reference>
<dbReference type="PROSITE" id="PS51347">
    <property type="entry name" value="PHOSPHOTRIESTERASE_2"/>
    <property type="match status" value="1"/>
</dbReference>
<feature type="modified residue" description="N6-carboxylysine" evidence="3">
    <location>
        <position position="137"/>
    </location>
</feature>
<evidence type="ECO:0000313" key="4">
    <source>
        <dbReference type="EMBL" id="WUQ82954.1"/>
    </source>
</evidence>
<comment type="similarity">
    <text evidence="3">Belongs to the metallo-dependent hydrolases superfamily. Phosphotriesterase family.</text>
</comment>
<sequence length="306" mass="32324">MNAPSSRVRTVLGDLDPAELGVCDAHDHLFLRSPRLPGEELDDPAAAEAVLRGFAAAGGRAFVQWTPAGMGRRADALPGLSRATGVHLVAATGLHQAVHYDPAELDRRYEGLAGFFTAELTTGLRGAPKGVRAGLIKVAGDYHGLDPHTRRVMTAAAEAHHATGAPIAVHHELGTAAPDVLDLLCERHGVPPERVVLGHLNRFPDLRLHRELAARGAFVALDGPSRANHATDHHLFDTVAALVEAGYGDRLLLGGDTTTRTARSAPGPTHLLTALAPRLARAFGPEVPHGILTANPARAFAVEWRG</sequence>
<dbReference type="Pfam" id="PF02126">
    <property type="entry name" value="PTE"/>
    <property type="match status" value="1"/>
</dbReference>
<name>A0ABZ1TXX3_9ACTN</name>
<dbReference type="Gene3D" id="3.20.20.140">
    <property type="entry name" value="Metal-dependent hydrolases"/>
    <property type="match status" value="1"/>
</dbReference>
<proteinExistence type="inferred from homology"/>
<evidence type="ECO:0000256" key="2">
    <source>
        <dbReference type="ARBA" id="ARBA00022801"/>
    </source>
</evidence>
<evidence type="ECO:0000313" key="5">
    <source>
        <dbReference type="Proteomes" id="UP001432222"/>
    </source>
</evidence>
<keyword evidence="1" id="KW-0479">Metal-binding</keyword>
<dbReference type="SUPFAM" id="SSF51556">
    <property type="entry name" value="Metallo-dependent hydrolases"/>
    <property type="match status" value="1"/>
</dbReference>
<dbReference type="PIRSF" id="PIRSF016839">
    <property type="entry name" value="PhP"/>
    <property type="match status" value="1"/>
</dbReference>
<protein>
    <submittedName>
        <fullName evidence="4">Phosphotriesterase</fullName>
    </submittedName>
</protein>
<dbReference type="InterPro" id="IPR001559">
    <property type="entry name" value="Phosphotriesterase"/>
</dbReference>
<dbReference type="EMBL" id="CP108110">
    <property type="protein sequence ID" value="WUQ82954.1"/>
    <property type="molecule type" value="Genomic_DNA"/>
</dbReference>
<dbReference type="Proteomes" id="UP001432222">
    <property type="component" value="Chromosome"/>
</dbReference>